<dbReference type="GO" id="GO:0006952">
    <property type="term" value="P:defense response"/>
    <property type="evidence" value="ECO:0007669"/>
    <property type="project" value="UniProtKB-KW"/>
</dbReference>
<dbReference type="GO" id="GO:0005524">
    <property type="term" value="F:ATP binding"/>
    <property type="evidence" value="ECO:0007669"/>
    <property type="project" value="UniProtKB-KW"/>
</dbReference>
<dbReference type="SMART" id="SM00382">
    <property type="entry name" value="AAA"/>
    <property type="match status" value="1"/>
</dbReference>
<organism evidence="6 7">
    <name type="scientific">Rubroshorea leprosula</name>
    <dbReference type="NCBI Taxonomy" id="152421"/>
    <lineage>
        <taxon>Eukaryota</taxon>
        <taxon>Viridiplantae</taxon>
        <taxon>Streptophyta</taxon>
        <taxon>Embryophyta</taxon>
        <taxon>Tracheophyta</taxon>
        <taxon>Spermatophyta</taxon>
        <taxon>Magnoliopsida</taxon>
        <taxon>eudicotyledons</taxon>
        <taxon>Gunneridae</taxon>
        <taxon>Pentapetalae</taxon>
        <taxon>rosids</taxon>
        <taxon>malvids</taxon>
        <taxon>Malvales</taxon>
        <taxon>Dipterocarpaceae</taxon>
        <taxon>Rubroshorea</taxon>
    </lineage>
</organism>
<dbReference type="SUPFAM" id="SSF52058">
    <property type="entry name" value="L domain-like"/>
    <property type="match status" value="1"/>
</dbReference>
<gene>
    <name evidence="6" type="ORF">SLEP1_g14679</name>
</gene>
<dbReference type="Gene3D" id="3.40.50.300">
    <property type="entry name" value="P-loop containing nucleotide triphosphate hydrolases"/>
    <property type="match status" value="1"/>
</dbReference>
<dbReference type="InterPro" id="IPR036388">
    <property type="entry name" value="WH-like_DNA-bd_sf"/>
</dbReference>
<dbReference type="InterPro" id="IPR027417">
    <property type="entry name" value="P-loop_NTPase"/>
</dbReference>
<evidence type="ECO:0000256" key="3">
    <source>
        <dbReference type="ARBA" id="ARBA00022821"/>
    </source>
</evidence>
<dbReference type="Pfam" id="PF00931">
    <property type="entry name" value="NB-ARC"/>
    <property type="match status" value="1"/>
</dbReference>
<keyword evidence="3" id="KW-0611">Plant defense</keyword>
<dbReference type="PANTHER" id="PTHR36766:SF70">
    <property type="entry name" value="DISEASE RESISTANCE PROTEIN RGA4"/>
    <property type="match status" value="1"/>
</dbReference>
<keyword evidence="7" id="KW-1185">Reference proteome</keyword>
<dbReference type="Gene3D" id="3.80.10.10">
    <property type="entry name" value="Ribonuclease Inhibitor"/>
    <property type="match status" value="3"/>
</dbReference>
<evidence type="ECO:0000256" key="1">
    <source>
        <dbReference type="ARBA" id="ARBA00022737"/>
    </source>
</evidence>
<keyword evidence="4" id="KW-0067">ATP-binding</keyword>
<dbReference type="InterPro" id="IPR041118">
    <property type="entry name" value="Rx_N"/>
</dbReference>
<feature type="domain" description="AAA+ ATPase" evidence="5">
    <location>
        <begin position="195"/>
        <end position="339"/>
    </location>
</feature>
<dbReference type="Gene3D" id="1.10.8.430">
    <property type="entry name" value="Helical domain of apoptotic protease-activating factors"/>
    <property type="match status" value="1"/>
</dbReference>
<dbReference type="AlphaFoldDB" id="A0AAV5ITR6"/>
<evidence type="ECO:0000256" key="4">
    <source>
        <dbReference type="ARBA" id="ARBA00022840"/>
    </source>
</evidence>
<dbReference type="Pfam" id="PF23559">
    <property type="entry name" value="WHD_DRP"/>
    <property type="match status" value="1"/>
</dbReference>
<dbReference type="InterPro" id="IPR038005">
    <property type="entry name" value="RX-like_CC"/>
</dbReference>
<dbReference type="FunFam" id="1.10.10.10:FF:000322">
    <property type="entry name" value="Probable disease resistance protein At1g63360"/>
    <property type="match status" value="1"/>
</dbReference>
<dbReference type="GO" id="GO:0051707">
    <property type="term" value="P:response to other organism"/>
    <property type="evidence" value="ECO:0007669"/>
    <property type="project" value="UniProtKB-ARBA"/>
</dbReference>
<dbReference type="Pfam" id="PF18052">
    <property type="entry name" value="Rx_N"/>
    <property type="match status" value="1"/>
</dbReference>
<reference evidence="6 7" key="1">
    <citation type="journal article" date="2021" name="Commun. Biol.">
        <title>The genome of Shorea leprosula (Dipterocarpaceae) highlights the ecological relevance of drought in aseasonal tropical rainforests.</title>
        <authorList>
            <person name="Ng K.K.S."/>
            <person name="Kobayashi M.J."/>
            <person name="Fawcett J.A."/>
            <person name="Hatakeyama M."/>
            <person name="Paape T."/>
            <person name="Ng C.H."/>
            <person name="Ang C.C."/>
            <person name="Tnah L.H."/>
            <person name="Lee C.T."/>
            <person name="Nishiyama T."/>
            <person name="Sese J."/>
            <person name="O'Brien M.J."/>
            <person name="Copetti D."/>
            <person name="Mohd Noor M.I."/>
            <person name="Ong R.C."/>
            <person name="Putra M."/>
            <person name="Sireger I.Z."/>
            <person name="Indrioko S."/>
            <person name="Kosugi Y."/>
            <person name="Izuno A."/>
            <person name="Isagi Y."/>
            <person name="Lee S.L."/>
            <person name="Shimizu K.K."/>
        </authorList>
    </citation>
    <scope>NUCLEOTIDE SEQUENCE [LARGE SCALE GENOMIC DNA]</scope>
    <source>
        <strain evidence="6">214</strain>
    </source>
</reference>
<dbReference type="PANTHER" id="PTHR36766">
    <property type="entry name" value="PLANT BROAD-SPECTRUM MILDEW RESISTANCE PROTEIN RPW8"/>
    <property type="match status" value="1"/>
</dbReference>
<proteinExistence type="predicted"/>
<dbReference type="Gene3D" id="1.20.5.4130">
    <property type="match status" value="1"/>
</dbReference>
<dbReference type="SUPFAM" id="SSF52540">
    <property type="entry name" value="P-loop containing nucleoside triphosphate hydrolases"/>
    <property type="match status" value="1"/>
</dbReference>
<dbReference type="InterPro" id="IPR058922">
    <property type="entry name" value="WHD_DRP"/>
</dbReference>
<protein>
    <recommendedName>
        <fullName evidence="5">AAA+ ATPase domain-containing protein</fullName>
    </recommendedName>
</protein>
<dbReference type="GO" id="GO:0043531">
    <property type="term" value="F:ADP binding"/>
    <property type="evidence" value="ECO:0007669"/>
    <property type="project" value="InterPro"/>
</dbReference>
<comment type="caution">
    <text evidence="6">The sequence shown here is derived from an EMBL/GenBank/DDBJ whole genome shotgun (WGS) entry which is preliminary data.</text>
</comment>
<evidence type="ECO:0000259" key="5">
    <source>
        <dbReference type="SMART" id="SM00382"/>
    </source>
</evidence>
<evidence type="ECO:0000256" key="2">
    <source>
        <dbReference type="ARBA" id="ARBA00022741"/>
    </source>
</evidence>
<keyword evidence="2" id="KW-0547">Nucleotide-binding</keyword>
<dbReference type="InterPro" id="IPR032675">
    <property type="entry name" value="LRR_dom_sf"/>
</dbReference>
<keyword evidence="1" id="KW-0677">Repeat</keyword>
<accession>A0AAV5ITR6</accession>
<dbReference type="Proteomes" id="UP001054252">
    <property type="component" value="Unassembled WGS sequence"/>
</dbReference>
<dbReference type="InterPro" id="IPR002182">
    <property type="entry name" value="NB-ARC"/>
</dbReference>
<dbReference type="EMBL" id="BPVZ01000018">
    <property type="protein sequence ID" value="GKV02220.1"/>
    <property type="molecule type" value="Genomic_DNA"/>
</dbReference>
<name>A0AAV5ITR6_9ROSI</name>
<dbReference type="InterPro" id="IPR042197">
    <property type="entry name" value="Apaf_helical"/>
</dbReference>
<sequence length="961" mass="109152">MAETILITPIIQDALKNVISFAADKAFSFAVEQICLAWGFKQELANLEDSLLTIQDVLQDAEEKQESDPAVRRWLQKLRDVAYDAVDVLDECAYKLLQLKVETQGRLTKQVCMFFSGTNSIMFRLKMAKKIKKINESLVKVKGDAVFPLLTRNKRAQFGRFRPDTDSYIESKVEGRDKEVLEIVNLLTALRGQHPISVISLIGMAGIGKTTLAKLLCKEIEKKNIFDVVAWVCVSDDFDERKILKGVLEYLDQNAGGIDNIDVLLKRLEEKLEKKTFLLVLDDVWNEDSNTWANFVNRVLKIMKTSGNSIFVTTRNERVASSLAKFLPLHEHHVQKLPEDDCWLIIKEKVFGSATSSISDQHLEAIGRDIAKNCGGLPLIASVLGGTMRVVRGVDEWLSIKESNVWNSEDGNQVLRILKLSFDHLPSHLKKCFSYCSIFPKDFDIKKDDLVQLWMAQGFLYPSSEETMEDIGNKYFNDLLSNSLFQDVERDKYGNIQTCKIHDVVHDLAVFVSKNETLILKNGSIGENSCIRHLRVLSGAPVDPTILRGVAPKLHSLFSEVDFCNLSLDLKSIRSLSLKAADVDQLPASLGKLKHLRYLDVSGTKIKALPKSFTRLKFYLDKSNPASSSHGGGELITLFPALKELRICEMDNLEEWAEIEEMVVFPRLEILQIEFCSRLKTWSMAGELSGGVPWTPHPLKLLKMGPFYSELEEFPGLTSIHPLHTSLETLQLYGWDKVKSLPHQLQHLTTLKELELWNFNGLEALQEGLGNLSSLASLRIENCNKLKSIPENIGELRSLTVLEIINCKELRSFPEECLGRLTHLKELRVGPFWSELEEFPGFASVGHLHTSLEILEIRGWDKLKSLPQQLQYLTTLRELWLLSFGSLEALPEWFQNLSSLQDLRIRYCPNLMHLPSVEAMRHLSNLQILYIEYCPKLKERCAIESGPEWSKISQIPDIGFW</sequence>
<dbReference type="InterPro" id="IPR003593">
    <property type="entry name" value="AAA+_ATPase"/>
</dbReference>
<evidence type="ECO:0000313" key="7">
    <source>
        <dbReference type="Proteomes" id="UP001054252"/>
    </source>
</evidence>
<dbReference type="PRINTS" id="PR00364">
    <property type="entry name" value="DISEASERSIST"/>
</dbReference>
<dbReference type="Gene3D" id="1.10.10.10">
    <property type="entry name" value="Winged helix-like DNA-binding domain superfamily/Winged helix DNA-binding domain"/>
    <property type="match status" value="1"/>
</dbReference>
<evidence type="ECO:0000313" key="6">
    <source>
        <dbReference type="EMBL" id="GKV02220.1"/>
    </source>
</evidence>
<dbReference type="CDD" id="cd14798">
    <property type="entry name" value="RX-CC_like"/>
    <property type="match status" value="1"/>
</dbReference>